<reference evidence="2" key="2">
    <citation type="submission" date="2021-08" db="EMBL/GenBank/DDBJ databases">
        <authorList>
            <person name="Tani A."/>
            <person name="Ola A."/>
            <person name="Ogura Y."/>
            <person name="Katsura K."/>
            <person name="Hayashi T."/>
        </authorList>
    </citation>
    <scope>NUCLEOTIDE SEQUENCE</scope>
    <source>
        <strain evidence="2">DSM 23632</strain>
    </source>
</reference>
<name>A0ABQ4TVQ4_9HYPH</name>
<reference evidence="2" key="1">
    <citation type="journal article" date="2021" name="Front. Microbiol.">
        <title>Comprehensive Comparative Genomics and Phenotyping of Methylobacterium Species.</title>
        <authorList>
            <person name="Alessa O."/>
            <person name="Ogura Y."/>
            <person name="Fujitani Y."/>
            <person name="Takami H."/>
            <person name="Hayashi T."/>
            <person name="Sahin N."/>
            <person name="Tani A."/>
        </authorList>
    </citation>
    <scope>NUCLEOTIDE SEQUENCE</scope>
    <source>
        <strain evidence="2">DSM 23632</strain>
    </source>
</reference>
<proteinExistence type="predicted"/>
<comment type="caution">
    <text evidence="2">The sequence shown here is derived from an EMBL/GenBank/DDBJ whole genome shotgun (WGS) entry which is preliminary data.</text>
</comment>
<evidence type="ECO:0000259" key="1">
    <source>
        <dbReference type="Pfam" id="PF13480"/>
    </source>
</evidence>
<organism evidence="2 3">
    <name type="scientific">Methylobacterium trifolii</name>
    <dbReference type="NCBI Taxonomy" id="1003092"/>
    <lineage>
        <taxon>Bacteria</taxon>
        <taxon>Pseudomonadati</taxon>
        <taxon>Pseudomonadota</taxon>
        <taxon>Alphaproteobacteria</taxon>
        <taxon>Hyphomicrobiales</taxon>
        <taxon>Methylobacteriaceae</taxon>
        <taxon>Methylobacterium</taxon>
    </lineage>
</organism>
<dbReference type="Pfam" id="PF13480">
    <property type="entry name" value="Acetyltransf_6"/>
    <property type="match status" value="1"/>
</dbReference>
<feature type="domain" description="BioF2-like acetyltransferase" evidence="1">
    <location>
        <begin position="190"/>
        <end position="338"/>
    </location>
</feature>
<evidence type="ECO:0000313" key="2">
    <source>
        <dbReference type="EMBL" id="GJE59356.1"/>
    </source>
</evidence>
<dbReference type="Proteomes" id="UP001055057">
    <property type="component" value="Unassembled WGS sequence"/>
</dbReference>
<dbReference type="InterPro" id="IPR016181">
    <property type="entry name" value="Acyl_CoA_acyltransferase"/>
</dbReference>
<dbReference type="InterPro" id="IPR038740">
    <property type="entry name" value="BioF2-like_GNAT_dom"/>
</dbReference>
<dbReference type="EMBL" id="BPRB01000074">
    <property type="protein sequence ID" value="GJE59356.1"/>
    <property type="molecule type" value="Genomic_DNA"/>
</dbReference>
<gene>
    <name evidence="2" type="ORF">MPOCJGCO_1447</name>
</gene>
<dbReference type="RefSeq" id="WP_238181941.1">
    <property type="nucleotide sequence ID" value="NZ_BPRB01000074.1"/>
</dbReference>
<keyword evidence="3" id="KW-1185">Reference proteome</keyword>
<protein>
    <recommendedName>
        <fullName evidence="1">BioF2-like acetyltransferase domain-containing protein</fullName>
    </recommendedName>
</protein>
<dbReference type="SUPFAM" id="SSF55729">
    <property type="entry name" value="Acyl-CoA N-acyltransferases (Nat)"/>
    <property type="match status" value="1"/>
</dbReference>
<evidence type="ECO:0000313" key="3">
    <source>
        <dbReference type="Proteomes" id="UP001055057"/>
    </source>
</evidence>
<accession>A0ABQ4TVQ4</accession>
<sequence>MTVLVQDLSGAGMARGRIRDGLTAEVFADLAGVEALWRGLEADAACLATPYQRFDWVSAYLRGHPAADALRVVVLRDGAGRPRILIPLLVERRRGLSLARVVGDDHANYHLPLFSTREAAAISPEDLKAALVAVGREAGIDAYALTHQPRTWDGAVNPLALDGEPAPSDGYGLLLGPDPESTVRRAFSADARKKLRSKEKRLVEAHGPVDYRRAGTPDEVRTYLAAFYAQKTARFSAMGIADPYAGGPIRDFLDIGTTGADPAVEVHALVLRESGRVLAVFGGAVDAVRYSGMMTSFDADPEVSRFSPGDLLLQYLIREQAERGRKGFDLGVGEARYKASVCDETIALVETVLPVSLHGHAHALVATGLTRAKRRIKRDPRLIGHLQRFRRIKARCKAVLKR</sequence>